<comment type="caution">
    <text evidence="3">The sequence shown here is derived from an EMBL/GenBank/DDBJ whole genome shotgun (WGS) entry which is preliminary data.</text>
</comment>
<evidence type="ECO:0000313" key="4">
    <source>
        <dbReference type="Proteomes" id="UP001241110"/>
    </source>
</evidence>
<reference evidence="3" key="1">
    <citation type="submission" date="2023-05" db="EMBL/GenBank/DDBJ databases">
        <authorList>
            <person name="Zhang X."/>
        </authorList>
    </citation>
    <scope>NUCLEOTIDE SEQUENCE</scope>
    <source>
        <strain evidence="3">YF14B1</strain>
    </source>
</reference>
<dbReference type="SUPFAM" id="SSF46785">
    <property type="entry name" value="Winged helix' DNA-binding domain"/>
    <property type="match status" value="2"/>
</dbReference>
<sequence length="321" mass="37553">MHSAYTSDSLIDLTTISDLTEVRQHNIITESRFEMSACQLDLFFFLLYQLDKNDEPGKKYWIYVKDIMTVTSRDWNYAQCKDATRGMMQKVIEIEQKNGNLLQVALFASCEYIKGKGLIEVEISDKIRPYLINIKEEFTSFKLLGALNMPGKYAKRIYIMLSQWRDQSIKKFTIDEFKTRLKLKDPEGKIPEKYTKVSHLKDIVLDPAIKEINQLTDLKVSYEFKAEGTGKRFTMIYFYLNHHKPDIKQIPLDFKESDAIRIEANLKEVGIVRADVVKKIIESQDLKKKFAKWFYDWKTGKFDKVKMKNPAGYCLKTIGIL</sequence>
<comment type="similarity">
    <text evidence="1">Belongs to the initiator RepB protein family.</text>
</comment>
<organism evidence="3 4">
    <name type="scientific">Xanthocytophaga flava</name>
    <dbReference type="NCBI Taxonomy" id="3048013"/>
    <lineage>
        <taxon>Bacteria</taxon>
        <taxon>Pseudomonadati</taxon>
        <taxon>Bacteroidota</taxon>
        <taxon>Cytophagia</taxon>
        <taxon>Cytophagales</taxon>
        <taxon>Rhodocytophagaceae</taxon>
        <taxon>Xanthocytophaga</taxon>
    </lineage>
</organism>
<dbReference type="Proteomes" id="UP001241110">
    <property type="component" value="Unassembled WGS sequence"/>
</dbReference>
<evidence type="ECO:0000259" key="2">
    <source>
        <dbReference type="Pfam" id="PF01051"/>
    </source>
</evidence>
<dbReference type="GO" id="GO:0006270">
    <property type="term" value="P:DNA replication initiation"/>
    <property type="evidence" value="ECO:0007669"/>
    <property type="project" value="InterPro"/>
</dbReference>
<dbReference type="Pfam" id="PF21205">
    <property type="entry name" value="Rep3_C"/>
    <property type="match status" value="1"/>
</dbReference>
<dbReference type="InterPro" id="IPR036390">
    <property type="entry name" value="WH_DNA-bd_sf"/>
</dbReference>
<accession>A0AAE3QV16</accession>
<dbReference type="InterPro" id="IPR000525">
    <property type="entry name" value="Initiator_Rep_WH1"/>
</dbReference>
<evidence type="ECO:0000256" key="1">
    <source>
        <dbReference type="ARBA" id="ARBA00038283"/>
    </source>
</evidence>
<dbReference type="Pfam" id="PF01051">
    <property type="entry name" value="Rep3_N"/>
    <property type="match status" value="1"/>
</dbReference>
<protein>
    <submittedName>
        <fullName evidence="3">Replication initiation protein</fullName>
    </submittedName>
</protein>
<dbReference type="EMBL" id="JASJOS010000025">
    <property type="protein sequence ID" value="MDJ1485910.1"/>
    <property type="molecule type" value="Genomic_DNA"/>
</dbReference>
<proteinExistence type="inferred from homology"/>
<name>A0AAE3QV16_9BACT</name>
<dbReference type="RefSeq" id="WP_313989091.1">
    <property type="nucleotide sequence ID" value="NZ_JASJOS010000025.1"/>
</dbReference>
<dbReference type="InterPro" id="IPR036388">
    <property type="entry name" value="WH-like_DNA-bd_sf"/>
</dbReference>
<evidence type="ECO:0000313" key="3">
    <source>
        <dbReference type="EMBL" id="MDJ1485910.1"/>
    </source>
</evidence>
<dbReference type="GO" id="GO:0003887">
    <property type="term" value="F:DNA-directed DNA polymerase activity"/>
    <property type="evidence" value="ECO:0007669"/>
    <property type="project" value="InterPro"/>
</dbReference>
<dbReference type="Gene3D" id="1.10.10.10">
    <property type="entry name" value="Winged helix-like DNA-binding domain superfamily/Winged helix DNA-binding domain"/>
    <property type="match status" value="2"/>
</dbReference>
<feature type="domain" description="Initiator Rep protein WH1" evidence="2">
    <location>
        <begin position="22"/>
        <end position="161"/>
    </location>
</feature>
<dbReference type="AlphaFoldDB" id="A0AAE3QV16"/>
<gene>
    <name evidence="3" type="ORF">QNI16_35845</name>
</gene>